<evidence type="ECO:0000256" key="8">
    <source>
        <dbReference type="HAMAP-Rule" id="MF_01454"/>
    </source>
</evidence>
<keyword evidence="3 8" id="KW-0479">Metal-binding</keyword>
<dbReference type="InterPro" id="IPR027417">
    <property type="entry name" value="P-loop_NTPase"/>
</dbReference>
<dbReference type="InterPro" id="IPR006073">
    <property type="entry name" value="GTP-bd"/>
</dbReference>
<dbReference type="NCBIfam" id="NF008956">
    <property type="entry name" value="PRK12299.1"/>
    <property type="match status" value="1"/>
</dbReference>
<dbReference type="GO" id="GO:0003924">
    <property type="term" value="F:GTPase activity"/>
    <property type="evidence" value="ECO:0007669"/>
    <property type="project" value="UniProtKB-UniRule"/>
</dbReference>
<dbReference type="SUPFAM" id="SSF52540">
    <property type="entry name" value="P-loop containing nucleoside triphosphate hydrolases"/>
    <property type="match status" value="1"/>
</dbReference>
<dbReference type="GO" id="GO:0043022">
    <property type="term" value="F:ribosome binding"/>
    <property type="evidence" value="ECO:0007669"/>
    <property type="project" value="UniProtKB-ARBA"/>
</dbReference>
<keyword evidence="2 8" id="KW-0963">Cytoplasm</keyword>
<feature type="binding site" evidence="8">
    <location>
        <begin position="283"/>
        <end position="286"/>
    </location>
    <ligand>
        <name>GTP</name>
        <dbReference type="ChEBI" id="CHEBI:37565"/>
    </ligand>
</feature>
<evidence type="ECO:0000256" key="10">
    <source>
        <dbReference type="SAM" id="MobiDB-lite"/>
    </source>
</evidence>
<proteinExistence type="inferred from homology"/>
<evidence type="ECO:0000259" key="12">
    <source>
        <dbReference type="PROSITE" id="PS51883"/>
    </source>
</evidence>
<organism evidence="13 14">
    <name type="scientific">Thalassotalea algicola</name>
    <dbReference type="NCBI Taxonomy" id="2716224"/>
    <lineage>
        <taxon>Bacteria</taxon>
        <taxon>Pseudomonadati</taxon>
        <taxon>Pseudomonadota</taxon>
        <taxon>Gammaproteobacteria</taxon>
        <taxon>Alteromonadales</taxon>
        <taxon>Colwelliaceae</taxon>
        <taxon>Thalassotalea</taxon>
    </lineage>
</organism>
<keyword evidence="5 8" id="KW-0378">Hydrolase</keyword>
<evidence type="ECO:0000256" key="9">
    <source>
        <dbReference type="SAM" id="Coils"/>
    </source>
</evidence>
<feature type="binding site" evidence="8">
    <location>
        <begin position="166"/>
        <end position="173"/>
    </location>
    <ligand>
        <name>GTP</name>
        <dbReference type="ChEBI" id="CHEBI:37565"/>
    </ligand>
</feature>
<sequence>MKFVDEVEIRAEAGDGGNGCVSFRREKYVEFGGPDGGDGGDGGDVYLVADENLNTLIDYRFERFHRAERGQNGMSRNCTGKGGKDLFLKVPVGTRAVDVDTGEQVGDLTTHEQKLMVAKGGWHGLGNNRFKSSTNRAPRQKTDGTPGEIRNLNLELLLLADVGLLGLPNAGKSTLIRSVSAAKPKVADYPFTTLVPNLGVVRLNAQRSFVIADIPGLIEGAAEGAGLGTTFLKHLERCRVLLHVVDVMPVDESDPIENAKTIISELERHSEKLADKPRWLVLNKLDLLLEEEAEEVKQEIIEALDWQGEVFSISAFNKMGTEELCAQLMDFIEALPAEEEESVEEKAVEFKWDTYHQDAMSEHDEDDDDDWDDDDDDYWDENVVYTKE</sequence>
<dbReference type="EMBL" id="JABBXH010000003">
    <property type="protein sequence ID" value="NMP31819.1"/>
    <property type="molecule type" value="Genomic_DNA"/>
</dbReference>
<dbReference type="Gene3D" id="3.40.50.300">
    <property type="entry name" value="P-loop containing nucleotide triphosphate hydrolases"/>
    <property type="match status" value="1"/>
</dbReference>
<dbReference type="GO" id="GO:0005737">
    <property type="term" value="C:cytoplasm"/>
    <property type="evidence" value="ECO:0007669"/>
    <property type="project" value="UniProtKB-SubCell"/>
</dbReference>
<dbReference type="HAMAP" id="MF_01454">
    <property type="entry name" value="GTPase_Obg"/>
    <property type="match status" value="1"/>
</dbReference>
<keyword evidence="6 8" id="KW-0460">Magnesium</keyword>
<keyword evidence="7 8" id="KW-0342">GTP-binding</keyword>
<accession>A0A7Y0Q6B1</accession>
<comment type="function">
    <text evidence="8">An essential GTPase which binds GTP, GDP and possibly (p)ppGpp with moderate affinity, with high nucleotide exchange rates and a fairly low GTP hydrolysis rate. Plays a role in control of the cell cycle, stress response, ribosome biogenesis and in those bacteria that undergo differentiation, in morphogenesis control.</text>
</comment>
<dbReference type="NCBIfam" id="TIGR02729">
    <property type="entry name" value="Obg_CgtA"/>
    <property type="match status" value="1"/>
</dbReference>
<keyword evidence="4 8" id="KW-0547">Nucleotide-binding</keyword>
<evidence type="ECO:0000256" key="3">
    <source>
        <dbReference type="ARBA" id="ARBA00022723"/>
    </source>
</evidence>
<dbReference type="InterPro" id="IPR031167">
    <property type="entry name" value="G_OBG"/>
</dbReference>
<comment type="subunit">
    <text evidence="8">Monomer.</text>
</comment>
<dbReference type="InterPro" id="IPR014100">
    <property type="entry name" value="GTP-bd_Obg/CgtA"/>
</dbReference>
<comment type="caution">
    <text evidence="13">The sequence shown here is derived from an EMBL/GenBank/DDBJ whole genome shotgun (WGS) entry which is preliminary data.</text>
</comment>
<evidence type="ECO:0000256" key="6">
    <source>
        <dbReference type="ARBA" id="ARBA00022842"/>
    </source>
</evidence>
<evidence type="ECO:0000259" key="11">
    <source>
        <dbReference type="PROSITE" id="PS51710"/>
    </source>
</evidence>
<feature type="binding site" evidence="8">
    <location>
        <begin position="314"/>
        <end position="316"/>
    </location>
    <ligand>
        <name>GTP</name>
        <dbReference type="ChEBI" id="CHEBI:37565"/>
    </ligand>
</feature>
<dbReference type="InterPro" id="IPR006169">
    <property type="entry name" value="GTP1_OBG_dom"/>
</dbReference>
<dbReference type="PANTHER" id="PTHR11702:SF31">
    <property type="entry name" value="MITOCHONDRIAL RIBOSOME-ASSOCIATED GTPASE 2"/>
    <property type="match status" value="1"/>
</dbReference>
<reference evidence="13 14" key="1">
    <citation type="submission" date="2020-04" db="EMBL/GenBank/DDBJ databases">
        <title>Thalassotalea sp. M1531, isolated from the surface of marine red alga.</title>
        <authorList>
            <person name="Pang L."/>
            <person name="Lu D.-C."/>
        </authorList>
    </citation>
    <scope>NUCLEOTIDE SEQUENCE [LARGE SCALE GENOMIC DNA]</scope>
    <source>
        <strain evidence="13 14">M1531</strain>
    </source>
</reference>
<feature type="domain" description="OBG-type G" evidence="11">
    <location>
        <begin position="160"/>
        <end position="333"/>
    </location>
</feature>
<dbReference type="GO" id="GO:0000287">
    <property type="term" value="F:magnesium ion binding"/>
    <property type="evidence" value="ECO:0007669"/>
    <property type="project" value="InterPro"/>
</dbReference>
<evidence type="ECO:0000256" key="2">
    <source>
        <dbReference type="ARBA" id="ARBA00022490"/>
    </source>
</evidence>
<protein>
    <recommendedName>
        <fullName evidence="8">GTPase Obg</fullName>
        <ecNumber evidence="8">3.6.5.-</ecNumber>
    </recommendedName>
    <alternativeName>
        <fullName evidence="8">GTP-binding protein Obg</fullName>
    </alternativeName>
</protein>
<feature type="region of interest" description="Disordered" evidence="10">
    <location>
        <begin position="358"/>
        <end position="388"/>
    </location>
</feature>
<comment type="cofactor">
    <cofactor evidence="8">
        <name>Mg(2+)</name>
        <dbReference type="ChEBI" id="CHEBI:18420"/>
    </cofactor>
</comment>
<comment type="similarity">
    <text evidence="1 8">Belongs to the TRAFAC class OBG-HflX-like GTPase superfamily. OBG GTPase family.</text>
</comment>
<feature type="binding site" evidence="8">
    <location>
        <position position="173"/>
    </location>
    <ligand>
        <name>Mg(2+)</name>
        <dbReference type="ChEBI" id="CHEBI:18420"/>
    </ligand>
</feature>
<keyword evidence="9" id="KW-0175">Coiled coil</keyword>
<dbReference type="FunFam" id="2.70.210.12:FF:000001">
    <property type="entry name" value="GTPase Obg"/>
    <property type="match status" value="1"/>
</dbReference>
<feature type="binding site" evidence="8">
    <location>
        <begin position="213"/>
        <end position="216"/>
    </location>
    <ligand>
        <name>GTP</name>
        <dbReference type="ChEBI" id="CHEBI:37565"/>
    </ligand>
</feature>
<dbReference type="PROSITE" id="PS00905">
    <property type="entry name" value="GTP1_OBG"/>
    <property type="match status" value="1"/>
</dbReference>
<evidence type="ECO:0000313" key="13">
    <source>
        <dbReference type="EMBL" id="NMP31819.1"/>
    </source>
</evidence>
<dbReference type="Pfam" id="PF01926">
    <property type="entry name" value="MMR_HSR1"/>
    <property type="match status" value="1"/>
</dbReference>
<dbReference type="NCBIfam" id="NF008955">
    <property type="entry name" value="PRK12297.1"/>
    <property type="match status" value="1"/>
</dbReference>
<name>A0A7Y0Q6B1_9GAMM</name>
<evidence type="ECO:0000256" key="5">
    <source>
        <dbReference type="ARBA" id="ARBA00022801"/>
    </source>
</evidence>
<dbReference type="RefSeq" id="WP_169075159.1">
    <property type="nucleotide sequence ID" value="NZ_JABBXH010000003.1"/>
</dbReference>
<dbReference type="CDD" id="cd01898">
    <property type="entry name" value="Obg"/>
    <property type="match status" value="1"/>
</dbReference>
<dbReference type="Proteomes" id="UP000568664">
    <property type="component" value="Unassembled WGS sequence"/>
</dbReference>
<comment type="subcellular location">
    <subcellularLocation>
        <location evidence="8">Cytoplasm</location>
    </subcellularLocation>
</comment>
<feature type="coiled-coil region" evidence="9">
    <location>
        <begin position="256"/>
        <end position="302"/>
    </location>
</feature>
<gene>
    <name evidence="13" type="primary">cgtA</name>
    <name evidence="8" type="synonym">obg</name>
    <name evidence="13" type="ORF">HII17_09605</name>
</gene>
<feature type="binding site" evidence="8">
    <location>
        <begin position="191"/>
        <end position="195"/>
    </location>
    <ligand>
        <name>GTP</name>
        <dbReference type="ChEBI" id="CHEBI:37565"/>
    </ligand>
</feature>
<dbReference type="EC" id="3.6.5.-" evidence="8"/>
<evidence type="ECO:0000256" key="7">
    <source>
        <dbReference type="ARBA" id="ARBA00023134"/>
    </source>
</evidence>
<dbReference type="InterPro" id="IPR045086">
    <property type="entry name" value="OBG_GTPase"/>
</dbReference>
<dbReference type="InterPro" id="IPR036726">
    <property type="entry name" value="GTP1_OBG_dom_sf"/>
</dbReference>
<dbReference type="PIRSF" id="PIRSF002401">
    <property type="entry name" value="GTP_bd_Obg/CgtA"/>
    <property type="match status" value="1"/>
</dbReference>
<evidence type="ECO:0000313" key="14">
    <source>
        <dbReference type="Proteomes" id="UP000568664"/>
    </source>
</evidence>
<dbReference type="InterPro" id="IPR006074">
    <property type="entry name" value="GTP1-OBG_CS"/>
</dbReference>
<dbReference type="GO" id="GO:0005525">
    <property type="term" value="F:GTP binding"/>
    <property type="evidence" value="ECO:0007669"/>
    <property type="project" value="UniProtKB-UniRule"/>
</dbReference>
<evidence type="ECO:0000256" key="1">
    <source>
        <dbReference type="ARBA" id="ARBA00007699"/>
    </source>
</evidence>
<dbReference type="PANTHER" id="PTHR11702">
    <property type="entry name" value="DEVELOPMENTALLY REGULATED GTP-BINDING PROTEIN-RELATED"/>
    <property type="match status" value="1"/>
</dbReference>
<dbReference type="Pfam" id="PF01018">
    <property type="entry name" value="GTP1_OBG"/>
    <property type="match status" value="1"/>
</dbReference>
<dbReference type="SUPFAM" id="SSF82051">
    <property type="entry name" value="Obg GTP-binding protein N-terminal domain"/>
    <property type="match status" value="1"/>
</dbReference>
<dbReference type="AlphaFoldDB" id="A0A7Y0Q6B1"/>
<dbReference type="PRINTS" id="PR00326">
    <property type="entry name" value="GTP1OBG"/>
</dbReference>
<keyword evidence="14" id="KW-1185">Reference proteome</keyword>
<dbReference type="PROSITE" id="PS51883">
    <property type="entry name" value="OBG"/>
    <property type="match status" value="1"/>
</dbReference>
<dbReference type="PROSITE" id="PS51710">
    <property type="entry name" value="G_OBG"/>
    <property type="match status" value="1"/>
</dbReference>
<feature type="binding site" evidence="8">
    <location>
        <position position="193"/>
    </location>
    <ligand>
        <name>Mg(2+)</name>
        <dbReference type="ChEBI" id="CHEBI:18420"/>
    </ligand>
</feature>
<feature type="region of interest" description="Disordered" evidence="10">
    <location>
        <begin position="127"/>
        <end position="146"/>
    </location>
</feature>
<evidence type="ECO:0000256" key="4">
    <source>
        <dbReference type="ARBA" id="ARBA00022741"/>
    </source>
</evidence>
<dbReference type="Gene3D" id="2.70.210.12">
    <property type="entry name" value="GTP1/OBG domain"/>
    <property type="match status" value="1"/>
</dbReference>
<dbReference type="GO" id="GO:0042254">
    <property type="term" value="P:ribosome biogenesis"/>
    <property type="evidence" value="ECO:0007669"/>
    <property type="project" value="UniProtKB-UniRule"/>
</dbReference>
<feature type="compositionally biased region" description="Acidic residues" evidence="10">
    <location>
        <begin position="363"/>
        <end position="380"/>
    </location>
</feature>
<feature type="domain" description="Obg" evidence="12">
    <location>
        <begin position="1"/>
        <end position="159"/>
    </location>
</feature>